<dbReference type="PANTHER" id="PTHR21039">
    <property type="entry name" value="HISTIDINOL PHOSPHATASE-RELATED"/>
    <property type="match status" value="1"/>
</dbReference>
<dbReference type="EC" id="3.1.3.15" evidence="3 8"/>
<name>A0ABT2NU39_9LACO</name>
<dbReference type="NCBIfam" id="TIGR01856">
    <property type="entry name" value="hisJ_fam"/>
    <property type="match status" value="1"/>
</dbReference>
<feature type="domain" description="PHP" evidence="10">
    <location>
        <begin position="7"/>
        <end position="220"/>
    </location>
</feature>
<keyword evidence="6 8" id="KW-0368">Histidine biosynthesis</keyword>
<evidence type="ECO:0000313" key="11">
    <source>
        <dbReference type="EMBL" id="MCT8388880.1"/>
    </source>
</evidence>
<accession>A0ABT2NU39</accession>
<dbReference type="Pfam" id="PF02811">
    <property type="entry name" value="PHP"/>
    <property type="match status" value="1"/>
</dbReference>
<evidence type="ECO:0000256" key="3">
    <source>
        <dbReference type="ARBA" id="ARBA00013085"/>
    </source>
</evidence>
<keyword evidence="4 8" id="KW-0028">Amino-acid biosynthesis</keyword>
<dbReference type="EMBL" id="QVOV01000003">
    <property type="protein sequence ID" value="MCT8388880.1"/>
    <property type="molecule type" value="Genomic_DNA"/>
</dbReference>
<evidence type="ECO:0000259" key="10">
    <source>
        <dbReference type="Pfam" id="PF02811"/>
    </source>
</evidence>
<dbReference type="NCBIfam" id="NF005996">
    <property type="entry name" value="PRK08123.1"/>
    <property type="match status" value="1"/>
</dbReference>
<keyword evidence="12" id="KW-1185">Reference proteome</keyword>
<dbReference type="InterPro" id="IPR004013">
    <property type="entry name" value="PHP_dom"/>
</dbReference>
<gene>
    <name evidence="11" type="primary">hisJ</name>
    <name evidence="11" type="ORF">D0501_02045</name>
</gene>
<evidence type="ECO:0000256" key="8">
    <source>
        <dbReference type="RuleBase" id="RU366003"/>
    </source>
</evidence>
<dbReference type="SUPFAM" id="SSF89550">
    <property type="entry name" value="PHP domain-like"/>
    <property type="match status" value="1"/>
</dbReference>
<keyword evidence="5 8" id="KW-0378">Hydrolase</keyword>
<dbReference type="Gene3D" id="3.20.20.140">
    <property type="entry name" value="Metal-dependent hydrolases"/>
    <property type="match status" value="1"/>
</dbReference>
<protein>
    <recommendedName>
        <fullName evidence="3 8">Histidinol-phosphatase</fullName>
        <shortName evidence="8">HolPase</shortName>
        <ecNumber evidence="3 8">3.1.3.15</ecNumber>
    </recommendedName>
</protein>
<evidence type="ECO:0000256" key="1">
    <source>
        <dbReference type="ARBA" id="ARBA00004970"/>
    </source>
</evidence>
<comment type="similarity">
    <text evidence="2 8">Belongs to the PHP hydrolase family. HisK subfamily.</text>
</comment>
<evidence type="ECO:0000256" key="5">
    <source>
        <dbReference type="ARBA" id="ARBA00022801"/>
    </source>
</evidence>
<feature type="compositionally biased region" description="Basic and acidic residues" evidence="9">
    <location>
        <begin position="1"/>
        <end position="10"/>
    </location>
</feature>
<dbReference type="InterPro" id="IPR016195">
    <property type="entry name" value="Pol/histidinol_Pase-like"/>
</dbReference>
<dbReference type="PANTHER" id="PTHR21039:SF0">
    <property type="entry name" value="HISTIDINOL-PHOSPHATASE"/>
    <property type="match status" value="1"/>
</dbReference>
<evidence type="ECO:0000256" key="9">
    <source>
        <dbReference type="SAM" id="MobiDB-lite"/>
    </source>
</evidence>
<comment type="catalytic activity">
    <reaction evidence="7 8">
        <text>L-histidinol phosphate + H2O = L-histidinol + phosphate</text>
        <dbReference type="Rhea" id="RHEA:14465"/>
        <dbReference type="ChEBI" id="CHEBI:15377"/>
        <dbReference type="ChEBI" id="CHEBI:43474"/>
        <dbReference type="ChEBI" id="CHEBI:57699"/>
        <dbReference type="ChEBI" id="CHEBI:57980"/>
        <dbReference type="EC" id="3.1.3.15"/>
    </reaction>
</comment>
<comment type="pathway">
    <text evidence="1 8">Amino-acid biosynthesis; L-histidine biosynthesis; L-histidine from 5-phospho-alpha-D-ribose 1-diphosphate: step 8/9.</text>
</comment>
<dbReference type="InterPro" id="IPR010140">
    <property type="entry name" value="Histidinol_P_phosphatase_HisJ"/>
</dbReference>
<feature type="region of interest" description="Disordered" evidence="9">
    <location>
        <begin position="1"/>
        <end position="20"/>
    </location>
</feature>
<comment type="caution">
    <text evidence="11">The sequence shown here is derived from an EMBL/GenBank/DDBJ whole genome shotgun (WGS) entry which is preliminary data.</text>
</comment>
<dbReference type="GO" id="GO:0004401">
    <property type="term" value="F:histidinol-phosphatase activity"/>
    <property type="evidence" value="ECO:0007669"/>
    <property type="project" value="UniProtKB-EC"/>
</dbReference>
<evidence type="ECO:0000256" key="6">
    <source>
        <dbReference type="ARBA" id="ARBA00023102"/>
    </source>
</evidence>
<evidence type="ECO:0000256" key="2">
    <source>
        <dbReference type="ARBA" id="ARBA00009152"/>
    </source>
</evidence>
<dbReference type="CDD" id="cd12110">
    <property type="entry name" value="PHP_HisPPase_Hisj_like"/>
    <property type="match status" value="1"/>
</dbReference>
<dbReference type="Proteomes" id="UP001525857">
    <property type="component" value="Unassembled WGS sequence"/>
</dbReference>
<evidence type="ECO:0000313" key="12">
    <source>
        <dbReference type="Proteomes" id="UP001525857"/>
    </source>
</evidence>
<sequence length="276" mass="30893">MTLQKKDGHTHTPYSHQNSNEPFDAYIERAIALGFDTYTITEHAPLLGDLALPEDYAVVSEHDIAQVKAETARLMTKYGDQIQIKRGFEVDYIVGHEREMRAFLRENQDWLDEIVLAVHLLPDDSGQIAPIDYSAALLTTQFSQMLINPQVFYQQYFKVVAQSIEAVLGIDVPVRIGHLGLVKKFQKVLALPDYDDDIYQMIGDILQMMAARGYALEFNAAGLGEVENGATYPAFDIVNAAQDMGVDIVYGSDAHQVSDVGRYFSELREVLADDQA</sequence>
<evidence type="ECO:0000256" key="7">
    <source>
        <dbReference type="ARBA" id="ARBA00049158"/>
    </source>
</evidence>
<dbReference type="RefSeq" id="WP_261656523.1">
    <property type="nucleotide sequence ID" value="NZ_QVOV01000003.1"/>
</dbReference>
<organism evidence="11 12">
    <name type="scientific">Leuconostoc holzapfelii</name>
    <dbReference type="NCBI Taxonomy" id="434464"/>
    <lineage>
        <taxon>Bacteria</taxon>
        <taxon>Bacillati</taxon>
        <taxon>Bacillota</taxon>
        <taxon>Bacilli</taxon>
        <taxon>Lactobacillales</taxon>
        <taxon>Lactobacillaceae</taxon>
        <taxon>Leuconostoc</taxon>
    </lineage>
</organism>
<reference evidence="11 12" key="1">
    <citation type="submission" date="2018-08" db="EMBL/GenBank/DDBJ databases">
        <title>Draft genome sequences of Leuconostoc spp. and Weissella spp. with biocontrol potential.</title>
        <authorList>
            <person name="Lo R."/>
            <person name="Ho V.T.T."/>
            <person name="Turner M.S."/>
        </authorList>
    </citation>
    <scope>NUCLEOTIDE SEQUENCE [LARGE SCALE GENOMIC DNA]</scope>
    <source>
        <strain evidence="11 12">733</strain>
    </source>
</reference>
<evidence type="ECO:0000256" key="4">
    <source>
        <dbReference type="ARBA" id="ARBA00022605"/>
    </source>
</evidence>
<proteinExistence type="inferred from homology"/>